<accession>A0A918UME4</accession>
<organism evidence="1 2">
    <name type="scientific">Asticcacaulis endophyticus</name>
    <dbReference type="NCBI Taxonomy" id="1395890"/>
    <lineage>
        <taxon>Bacteria</taxon>
        <taxon>Pseudomonadati</taxon>
        <taxon>Pseudomonadota</taxon>
        <taxon>Alphaproteobacteria</taxon>
        <taxon>Caulobacterales</taxon>
        <taxon>Caulobacteraceae</taxon>
        <taxon>Asticcacaulis</taxon>
    </lineage>
</organism>
<sequence>MIFGLTKLSQVIEFWRDAGPQAWFAKNDDFDARFTAFATICI</sequence>
<gene>
    <name evidence="1" type="ORF">GCM10011273_01650</name>
</gene>
<name>A0A918UME4_9CAUL</name>
<protein>
    <recommendedName>
        <fullName evidence="3">DUF924 family protein</fullName>
    </recommendedName>
</protein>
<dbReference type="AlphaFoldDB" id="A0A918UME4"/>
<evidence type="ECO:0008006" key="3">
    <source>
        <dbReference type="Google" id="ProtNLM"/>
    </source>
</evidence>
<reference evidence="1" key="2">
    <citation type="submission" date="2020-09" db="EMBL/GenBank/DDBJ databases">
        <authorList>
            <person name="Sun Q."/>
            <person name="Kim S."/>
        </authorList>
    </citation>
    <scope>NUCLEOTIDE SEQUENCE</scope>
    <source>
        <strain evidence="1">KCTC 32296</strain>
    </source>
</reference>
<dbReference type="Proteomes" id="UP000662572">
    <property type="component" value="Unassembled WGS sequence"/>
</dbReference>
<dbReference type="SUPFAM" id="SSF48452">
    <property type="entry name" value="TPR-like"/>
    <property type="match status" value="1"/>
</dbReference>
<evidence type="ECO:0000313" key="1">
    <source>
        <dbReference type="EMBL" id="GGZ20711.1"/>
    </source>
</evidence>
<reference evidence="1" key="1">
    <citation type="journal article" date="2014" name="Int. J. Syst. Evol. Microbiol.">
        <title>Complete genome sequence of Corynebacterium casei LMG S-19264T (=DSM 44701T), isolated from a smear-ripened cheese.</title>
        <authorList>
            <consortium name="US DOE Joint Genome Institute (JGI-PGF)"/>
            <person name="Walter F."/>
            <person name="Albersmeier A."/>
            <person name="Kalinowski J."/>
            <person name="Ruckert C."/>
        </authorList>
    </citation>
    <scope>NUCLEOTIDE SEQUENCE</scope>
    <source>
        <strain evidence="1">KCTC 32296</strain>
    </source>
</reference>
<dbReference type="Gene3D" id="1.20.58.320">
    <property type="entry name" value="TPR-like"/>
    <property type="match status" value="1"/>
</dbReference>
<dbReference type="InterPro" id="IPR011990">
    <property type="entry name" value="TPR-like_helical_dom_sf"/>
</dbReference>
<proteinExistence type="predicted"/>
<keyword evidence="2" id="KW-1185">Reference proteome</keyword>
<evidence type="ECO:0000313" key="2">
    <source>
        <dbReference type="Proteomes" id="UP000662572"/>
    </source>
</evidence>
<dbReference type="EMBL" id="BMZB01000001">
    <property type="protein sequence ID" value="GGZ20711.1"/>
    <property type="molecule type" value="Genomic_DNA"/>
</dbReference>
<comment type="caution">
    <text evidence="1">The sequence shown here is derived from an EMBL/GenBank/DDBJ whole genome shotgun (WGS) entry which is preliminary data.</text>
</comment>